<protein>
    <submittedName>
        <fullName evidence="3">Uncharacterized protein</fullName>
    </submittedName>
</protein>
<keyword evidence="1" id="KW-0547">Nucleotide-binding</keyword>
<evidence type="ECO:0000313" key="3">
    <source>
        <dbReference type="EMBL" id="KAH3728955.1"/>
    </source>
</evidence>
<name>A0A9D4CP00_DREPO</name>
<gene>
    <name evidence="3" type="ORF">DPMN_054918</name>
</gene>
<keyword evidence="2" id="KW-0067">ATP-binding</keyword>
<accession>A0A9D4CP00</accession>
<dbReference type="Proteomes" id="UP000828390">
    <property type="component" value="Unassembled WGS sequence"/>
</dbReference>
<comment type="caution">
    <text evidence="3">The sequence shown here is derived from an EMBL/GenBank/DDBJ whole genome shotgun (WGS) entry which is preliminary data.</text>
</comment>
<keyword evidence="4" id="KW-1185">Reference proteome</keyword>
<dbReference type="GO" id="GO:0005524">
    <property type="term" value="F:ATP binding"/>
    <property type="evidence" value="ECO:0007669"/>
    <property type="project" value="UniProtKB-KW"/>
</dbReference>
<evidence type="ECO:0000313" key="4">
    <source>
        <dbReference type="Proteomes" id="UP000828390"/>
    </source>
</evidence>
<dbReference type="PANTHER" id="PTHR48103:SF2">
    <property type="entry name" value="MIDASIN"/>
    <property type="match status" value="1"/>
</dbReference>
<dbReference type="GO" id="GO:0030687">
    <property type="term" value="C:preribosome, large subunit precursor"/>
    <property type="evidence" value="ECO:0007669"/>
    <property type="project" value="TreeGrafter"/>
</dbReference>
<proteinExistence type="predicted"/>
<dbReference type="AlphaFoldDB" id="A0A9D4CP00"/>
<sequence>MLSQISAIKKRLIKLKGKLSLAVAGQGGGAFEWVDSVLVKSLVQGQWLMIDNVNFCR</sequence>
<dbReference type="GO" id="GO:0000055">
    <property type="term" value="P:ribosomal large subunit export from nucleus"/>
    <property type="evidence" value="ECO:0007669"/>
    <property type="project" value="TreeGrafter"/>
</dbReference>
<organism evidence="3 4">
    <name type="scientific">Dreissena polymorpha</name>
    <name type="common">Zebra mussel</name>
    <name type="synonym">Mytilus polymorpha</name>
    <dbReference type="NCBI Taxonomy" id="45954"/>
    <lineage>
        <taxon>Eukaryota</taxon>
        <taxon>Metazoa</taxon>
        <taxon>Spiralia</taxon>
        <taxon>Lophotrochozoa</taxon>
        <taxon>Mollusca</taxon>
        <taxon>Bivalvia</taxon>
        <taxon>Autobranchia</taxon>
        <taxon>Heteroconchia</taxon>
        <taxon>Euheterodonta</taxon>
        <taxon>Imparidentia</taxon>
        <taxon>Neoheterodontei</taxon>
        <taxon>Myida</taxon>
        <taxon>Dreissenoidea</taxon>
        <taxon>Dreissenidae</taxon>
        <taxon>Dreissena</taxon>
    </lineage>
</organism>
<dbReference type="PANTHER" id="PTHR48103">
    <property type="entry name" value="MIDASIN-RELATED"/>
    <property type="match status" value="1"/>
</dbReference>
<dbReference type="EMBL" id="JAIWYP010000012">
    <property type="protein sequence ID" value="KAH3728955.1"/>
    <property type="molecule type" value="Genomic_DNA"/>
</dbReference>
<evidence type="ECO:0000256" key="2">
    <source>
        <dbReference type="ARBA" id="ARBA00022840"/>
    </source>
</evidence>
<evidence type="ECO:0000256" key="1">
    <source>
        <dbReference type="ARBA" id="ARBA00022741"/>
    </source>
</evidence>
<dbReference type="GO" id="GO:0000027">
    <property type="term" value="P:ribosomal large subunit assembly"/>
    <property type="evidence" value="ECO:0007669"/>
    <property type="project" value="TreeGrafter"/>
</dbReference>
<reference evidence="3" key="2">
    <citation type="submission" date="2020-11" db="EMBL/GenBank/DDBJ databases">
        <authorList>
            <person name="McCartney M.A."/>
            <person name="Auch B."/>
            <person name="Kono T."/>
            <person name="Mallez S."/>
            <person name="Becker A."/>
            <person name="Gohl D.M."/>
            <person name="Silverstein K.A.T."/>
            <person name="Koren S."/>
            <person name="Bechman K.B."/>
            <person name="Herman A."/>
            <person name="Abrahante J.E."/>
            <person name="Garbe J."/>
        </authorList>
    </citation>
    <scope>NUCLEOTIDE SEQUENCE</scope>
    <source>
        <strain evidence="3">Duluth1</strain>
        <tissue evidence="3">Whole animal</tissue>
    </source>
</reference>
<reference evidence="3" key="1">
    <citation type="journal article" date="2019" name="bioRxiv">
        <title>The Genome of the Zebra Mussel, Dreissena polymorpha: A Resource for Invasive Species Research.</title>
        <authorList>
            <person name="McCartney M.A."/>
            <person name="Auch B."/>
            <person name="Kono T."/>
            <person name="Mallez S."/>
            <person name="Zhang Y."/>
            <person name="Obille A."/>
            <person name="Becker A."/>
            <person name="Abrahante J.E."/>
            <person name="Garbe J."/>
            <person name="Badalamenti J.P."/>
            <person name="Herman A."/>
            <person name="Mangelson H."/>
            <person name="Liachko I."/>
            <person name="Sullivan S."/>
            <person name="Sone E.D."/>
            <person name="Koren S."/>
            <person name="Silverstein K.A.T."/>
            <person name="Beckman K.B."/>
            <person name="Gohl D.M."/>
        </authorList>
    </citation>
    <scope>NUCLEOTIDE SEQUENCE</scope>
    <source>
        <strain evidence="3">Duluth1</strain>
        <tissue evidence="3">Whole animal</tissue>
    </source>
</reference>
<dbReference type="GO" id="GO:0005634">
    <property type="term" value="C:nucleus"/>
    <property type="evidence" value="ECO:0007669"/>
    <property type="project" value="TreeGrafter"/>
</dbReference>